<protein>
    <recommendedName>
        <fullName evidence="2">Protein kinase domain-containing protein</fullName>
    </recommendedName>
</protein>
<dbReference type="PANTHER" id="PTHR43173:SF12">
    <property type="entry name" value="PROTEIN KINASE SUPERFAMILY PROTEIN"/>
    <property type="match status" value="1"/>
</dbReference>
<feature type="region of interest" description="Disordered" evidence="1">
    <location>
        <begin position="73"/>
        <end position="103"/>
    </location>
</feature>
<dbReference type="PROSITE" id="PS50011">
    <property type="entry name" value="PROTEIN_KINASE_DOM"/>
    <property type="match status" value="1"/>
</dbReference>
<dbReference type="PANTHER" id="PTHR43173">
    <property type="entry name" value="ABC1 FAMILY PROTEIN"/>
    <property type="match status" value="1"/>
</dbReference>
<dbReference type="CDD" id="cd05121">
    <property type="entry name" value="ABC1_ADCK3-like"/>
    <property type="match status" value="1"/>
</dbReference>
<keyword evidence="4" id="KW-1185">Reference proteome</keyword>
<feature type="compositionally biased region" description="Polar residues" evidence="1">
    <location>
        <begin position="74"/>
        <end position="99"/>
    </location>
</feature>
<feature type="domain" description="Protein kinase" evidence="2">
    <location>
        <begin position="239"/>
        <end position="602"/>
    </location>
</feature>
<dbReference type="InterPro" id="IPR051130">
    <property type="entry name" value="Mito_struct-func_regulator"/>
</dbReference>
<accession>A0ABD3N8I4</accession>
<dbReference type="Proteomes" id="UP001530293">
    <property type="component" value="Unassembled WGS sequence"/>
</dbReference>
<name>A0ABD3N8I4_9STRA</name>
<dbReference type="PROSITE" id="PS51257">
    <property type="entry name" value="PROKAR_LIPOPROTEIN"/>
    <property type="match status" value="1"/>
</dbReference>
<gene>
    <name evidence="3" type="ORF">ACHAWU_009367</name>
</gene>
<comment type="caution">
    <text evidence="3">The sequence shown here is derived from an EMBL/GenBank/DDBJ whole genome shotgun (WGS) entry which is preliminary data.</text>
</comment>
<dbReference type="Pfam" id="PF03109">
    <property type="entry name" value="ABC1"/>
    <property type="match status" value="1"/>
</dbReference>
<dbReference type="AlphaFoldDB" id="A0ABD3N8I4"/>
<evidence type="ECO:0000259" key="2">
    <source>
        <dbReference type="PROSITE" id="PS50011"/>
    </source>
</evidence>
<sequence>MKRPLTVRIASSSTAAMALVTLAWISSSLVGQSCAFITSSLPPTPTKLSTSSIIATAGRHLHPRTADRIMSRAATPSTTSVANTVPEGNSQDNNNTIENTVDFPPPLTKLQRLQRATKFWTSALPIVFSYYTKEMELQWLNSFNGGGETYNSTEMEHIWNEQHARGAQTLANTILSLKGFYVKTAQIIASRRDLFPVQYTDALSNFTDNVDPLPVELIKAVISKELLLRNEQFTDVFASFDETPLGSASVAQVHRAVLSSKFGNREVAVKVQRPAIESKLMGDIANLKALAKTFANDLPLDYYTVFCELEKQLAFEFDFVAEAVAMDRIYDTINKDEYGRTVENPAAVMPRPVNGLVSRRVLVMDYLDGVPLSRAAEEMSKRGIRPDSPEAQLFGRKLLRSLTDVFGRCILETGFFHADPHPGNIFVLNDGRIGLIDFGQVKQIGGRARETLSKVMIALDDRISDDNPSDLQTIGNLALELGVELADDAPPEGPAAVAMWLFDGSVKQLPGGYEKGELSPNSPVKALKSFPQDLVLVGRSTILIKGLSDRLEIPWSLSKEWAPIARRVLEGNRAAAAPSGADGKSNNKIRIRDVLKLLNGWGRGKVSRAISRLPSPMRTKVAAVALHLQKRREANEERRR</sequence>
<dbReference type="InterPro" id="IPR011009">
    <property type="entry name" value="Kinase-like_dom_sf"/>
</dbReference>
<dbReference type="SUPFAM" id="SSF56112">
    <property type="entry name" value="Protein kinase-like (PK-like)"/>
    <property type="match status" value="1"/>
</dbReference>
<dbReference type="InterPro" id="IPR004147">
    <property type="entry name" value="ABC1_dom"/>
</dbReference>
<evidence type="ECO:0000313" key="4">
    <source>
        <dbReference type="Proteomes" id="UP001530293"/>
    </source>
</evidence>
<dbReference type="Gene3D" id="1.10.510.10">
    <property type="entry name" value="Transferase(Phosphotransferase) domain 1"/>
    <property type="match status" value="1"/>
</dbReference>
<proteinExistence type="predicted"/>
<dbReference type="EMBL" id="JALLBG020000018">
    <property type="protein sequence ID" value="KAL3771944.1"/>
    <property type="molecule type" value="Genomic_DNA"/>
</dbReference>
<dbReference type="InterPro" id="IPR000719">
    <property type="entry name" value="Prot_kinase_dom"/>
</dbReference>
<reference evidence="3 4" key="1">
    <citation type="submission" date="2024-10" db="EMBL/GenBank/DDBJ databases">
        <title>Updated reference genomes for cyclostephanoid diatoms.</title>
        <authorList>
            <person name="Roberts W.R."/>
            <person name="Alverson A.J."/>
        </authorList>
    </citation>
    <scope>NUCLEOTIDE SEQUENCE [LARGE SCALE GENOMIC DNA]</scope>
    <source>
        <strain evidence="3 4">AJA232-27</strain>
    </source>
</reference>
<evidence type="ECO:0000313" key="3">
    <source>
        <dbReference type="EMBL" id="KAL3771944.1"/>
    </source>
</evidence>
<organism evidence="3 4">
    <name type="scientific">Discostella pseudostelligera</name>
    <dbReference type="NCBI Taxonomy" id="259834"/>
    <lineage>
        <taxon>Eukaryota</taxon>
        <taxon>Sar</taxon>
        <taxon>Stramenopiles</taxon>
        <taxon>Ochrophyta</taxon>
        <taxon>Bacillariophyta</taxon>
        <taxon>Coscinodiscophyceae</taxon>
        <taxon>Thalassiosirophycidae</taxon>
        <taxon>Stephanodiscales</taxon>
        <taxon>Stephanodiscaceae</taxon>
        <taxon>Discostella</taxon>
    </lineage>
</organism>
<evidence type="ECO:0000256" key="1">
    <source>
        <dbReference type="SAM" id="MobiDB-lite"/>
    </source>
</evidence>